<dbReference type="Pfam" id="PF09335">
    <property type="entry name" value="VTT_dom"/>
    <property type="match status" value="1"/>
</dbReference>
<comment type="caution">
    <text evidence="10">The sequence shown here is derived from an EMBL/GenBank/DDBJ whole genome shotgun (WGS) entry which is preliminary data.</text>
</comment>
<evidence type="ECO:0000256" key="1">
    <source>
        <dbReference type="ARBA" id="ARBA00004651"/>
    </source>
</evidence>
<sequence length="243" mass="25176">MLELLSGVASPAAAYVLLLALLWVDAFVPIVPTQALMITGGALTVYGGLNLPLIVAVGAVGVFCGDLACYLLGRLTRQSQSSGTFMGASRVRAAAERFTRGLRRPGPVTIFLCRFVPGGRMAACFHAGRTRYPYRLFLPYEGAAALAWATYGGLVGHLGGAALTASAWRLFAVAASAAAIFAAAGWALALTGHSHWRPGPRPGEGQSEHDGAGPLPEGRFTPGREASAGAPPQRSSRTATGRS</sequence>
<feature type="domain" description="VTT" evidence="9">
    <location>
        <begin position="31"/>
        <end position="151"/>
    </location>
</feature>
<evidence type="ECO:0000313" key="11">
    <source>
        <dbReference type="Proteomes" id="UP001144280"/>
    </source>
</evidence>
<dbReference type="InterPro" id="IPR032818">
    <property type="entry name" value="DedA-like"/>
</dbReference>
<feature type="transmembrane region" description="Helical" evidence="7">
    <location>
        <begin position="137"/>
        <end position="158"/>
    </location>
</feature>
<keyword evidence="11" id="KW-1185">Reference proteome</keyword>
<evidence type="ECO:0000256" key="3">
    <source>
        <dbReference type="ARBA" id="ARBA00022475"/>
    </source>
</evidence>
<evidence type="ECO:0000256" key="7">
    <source>
        <dbReference type="RuleBase" id="RU367016"/>
    </source>
</evidence>
<keyword evidence="3 7" id="KW-1003">Cell membrane</keyword>
<dbReference type="InterPro" id="IPR032816">
    <property type="entry name" value="VTT_dom"/>
</dbReference>
<dbReference type="PANTHER" id="PTHR30353">
    <property type="entry name" value="INNER MEMBRANE PROTEIN DEDA-RELATED"/>
    <property type="match status" value="1"/>
</dbReference>
<reference evidence="10" key="1">
    <citation type="submission" date="2022-12" db="EMBL/GenBank/DDBJ databases">
        <title>New Phytohabitans aurantiacus sp. RD004123 nov., an actinomycete isolated from soil.</title>
        <authorList>
            <person name="Triningsih D.W."/>
            <person name="Harunari E."/>
            <person name="Igarashi Y."/>
        </authorList>
    </citation>
    <scope>NUCLEOTIDE SEQUENCE</scope>
    <source>
        <strain evidence="10">RD004123</strain>
    </source>
</reference>
<evidence type="ECO:0000259" key="9">
    <source>
        <dbReference type="Pfam" id="PF09335"/>
    </source>
</evidence>
<name>A0ABQ5QWE8_9ACTN</name>
<evidence type="ECO:0000256" key="5">
    <source>
        <dbReference type="ARBA" id="ARBA00022989"/>
    </source>
</evidence>
<evidence type="ECO:0000256" key="2">
    <source>
        <dbReference type="ARBA" id="ARBA00010792"/>
    </source>
</evidence>
<feature type="transmembrane region" description="Helical" evidence="7">
    <location>
        <begin position="12"/>
        <end position="31"/>
    </location>
</feature>
<gene>
    <name evidence="10" type="ORF">Pa4123_35070</name>
</gene>
<evidence type="ECO:0000256" key="6">
    <source>
        <dbReference type="ARBA" id="ARBA00023136"/>
    </source>
</evidence>
<dbReference type="RefSeq" id="WP_281896924.1">
    <property type="nucleotide sequence ID" value="NZ_BSDI01000015.1"/>
</dbReference>
<keyword evidence="5 7" id="KW-1133">Transmembrane helix</keyword>
<feature type="transmembrane region" description="Helical" evidence="7">
    <location>
        <begin position="51"/>
        <end position="72"/>
    </location>
</feature>
<comment type="similarity">
    <text evidence="2 7">Belongs to the DedA family.</text>
</comment>
<protein>
    <recommendedName>
        <fullName evidence="9">VTT domain-containing protein</fullName>
    </recommendedName>
</protein>
<evidence type="ECO:0000256" key="8">
    <source>
        <dbReference type="SAM" id="MobiDB-lite"/>
    </source>
</evidence>
<dbReference type="PANTHER" id="PTHR30353:SF0">
    <property type="entry name" value="TRANSMEMBRANE PROTEIN"/>
    <property type="match status" value="1"/>
</dbReference>
<keyword evidence="6 7" id="KW-0472">Membrane</keyword>
<feature type="region of interest" description="Disordered" evidence="8">
    <location>
        <begin position="196"/>
        <end position="243"/>
    </location>
</feature>
<organism evidence="10 11">
    <name type="scientific">Phytohabitans aurantiacus</name>
    <dbReference type="NCBI Taxonomy" id="3016789"/>
    <lineage>
        <taxon>Bacteria</taxon>
        <taxon>Bacillati</taxon>
        <taxon>Actinomycetota</taxon>
        <taxon>Actinomycetes</taxon>
        <taxon>Micromonosporales</taxon>
        <taxon>Micromonosporaceae</taxon>
    </lineage>
</organism>
<accession>A0ABQ5QWE8</accession>
<comment type="subcellular location">
    <subcellularLocation>
        <location evidence="1 7">Cell membrane</location>
        <topology evidence="1 7">Multi-pass membrane protein</topology>
    </subcellularLocation>
</comment>
<dbReference type="EMBL" id="BSDI01000015">
    <property type="protein sequence ID" value="GLH98232.1"/>
    <property type="molecule type" value="Genomic_DNA"/>
</dbReference>
<feature type="transmembrane region" description="Helical" evidence="7">
    <location>
        <begin position="170"/>
        <end position="191"/>
    </location>
</feature>
<evidence type="ECO:0000256" key="4">
    <source>
        <dbReference type="ARBA" id="ARBA00022692"/>
    </source>
</evidence>
<keyword evidence="4 7" id="KW-0812">Transmembrane</keyword>
<dbReference type="Proteomes" id="UP001144280">
    <property type="component" value="Unassembled WGS sequence"/>
</dbReference>
<evidence type="ECO:0000313" key="10">
    <source>
        <dbReference type="EMBL" id="GLH98232.1"/>
    </source>
</evidence>
<proteinExistence type="inferred from homology"/>
<feature type="compositionally biased region" description="Polar residues" evidence="8">
    <location>
        <begin position="233"/>
        <end position="243"/>
    </location>
</feature>